<proteinExistence type="predicted"/>
<accession>X1L3W2</accession>
<sequence>MHGDLKVPVPWPEEFSPAQPALLFQVKPALYFYKKGFFSTKAKNAKIALLKEKGKKLVDKLVKRPEEPKIKPIILEAGEILVKGPPKEVEERKEFIPPEMKLTPGEREIVEAIEKKISKPYFQTAIKVLYLGKGDAYFVPNASIPMGFLNSFLTLNLNRFSPIGKTKTKVQVLKGPRVYARKKKIFWLYRLRLPPIFLPEAPIISDYWRVKGGTSILNIEEMASLFHFPSRIVAPAPTMERIEAKKGEPPPELPIE</sequence>
<dbReference type="AlphaFoldDB" id="X1L3W2"/>
<name>X1L3W2_9ZZZZ</name>
<gene>
    <name evidence="1" type="ORF">S06H3_15979</name>
</gene>
<evidence type="ECO:0000313" key="1">
    <source>
        <dbReference type="EMBL" id="GAI14022.1"/>
    </source>
</evidence>
<reference evidence="1" key="1">
    <citation type="journal article" date="2014" name="Front. Microbiol.">
        <title>High frequency of phylogenetically diverse reductive dehalogenase-homologous genes in deep subseafloor sedimentary metagenomes.</title>
        <authorList>
            <person name="Kawai M."/>
            <person name="Futagami T."/>
            <person name="Toyoda A."/>
            <person name="Takaki Y."/>
            <person name="Nishi S."/>
            <person name="Hori S."/>
            <person name="Arai W."/>
            <person name="Tsubouchi T."/>
            <person name="Morono Y."/>
            <person name="Uchiyama I."/>
            <person name="Ito T."/>
            <person name="Fujiyama A."/>
            <person name="Inagaki F."/>
            <person name="Takami H."/>
        </authorList>
    </citation>
    <scope>NUCLEOTIDE SEQUENCE</scope>
    <source>
        <strain evidence="1">Expedition CK06-06</strain>
    </source>
</reference>
<organism evidence="1">
    <name type="scientific">marine sediment metagenome</name>
    <dbReference type="NCBI Taxonomy" id="412755"/>
    <lineage>
        <taxon>unclassified sequences</taxon>
        <taxon>metagenomes</taxon>
        <taxon>ecological metagenomes</taxon>
    </lineage>
</organism>
<protein>
    <submittedName>
        <fullName evidence="1">Uncharacterized protein</fullName>
    </submittedName>
</protein>
<comment type="caution">
    <text evidence="1">The sequence shown here is derived from an EMBL/GenBank/DDBJ whole genome shotgun (WGS) entry which is preliminary data.</text>
</comment>
<dbReference type="EMBL" id="BARV01007884">
    <property type="protein sequence ID" value="GAI14022.1"/>
    <property type="molecule type" value="Genomic_DNA"/>
</dbReference>